<dbReference type="InterPro" id="IPR009003">
    <property type="entry name" value="Peptidase_S1_PA"/>
</dbReference>
<protein>
    <submittedName>
        <fullName evidence="2">Trypsin-like peptidase domain-containing protein</fullName>
    </submittedName>
</protein>
<comment type="caution">
    <text evidence="2">The sequence shown here is derived from an EMBL/GenBank/DDBJ whole genome shotgun (WGS) entry which is preliminary data.</text>
</comment>
<name>A0A5C8P9K0_9HYPH</name>
<dbReference type="Proteomes" id="UP000321638">
    <property type="component" value="Unassembled WGS sequence"/>
</dbReference>
<accession>A0A5C8P9K0</accession>
<reference evidence="2 3" key="1">
    <citation type="submission" date="2019-06" db="EMBL/GenBank/DDBJ databases">
        <title>New taxonomy in bacterial strain CC-CFT640, isolated from vineyard.</title>
        <authorList>
            <person name="Lin S.-Y."/>
            <person name="Tsai C.-F."/>
            <person name="Young C.-C."/>
        </authorList>
    </citation>
    <scope>NUCLEOTIDE SEQUENCE [LARGE SCALE GENOMIC DNA]</scope>
    <source>
        <strain evidence="2 3">CC-CFT640</strain>
    </source>
</reference>
<proteinExistence type="predicted"/>
<dbReference type="OrthoDB" id="8210367at2"/>
<dbReference type="EMBL" id="VDUZ01000059">
    <property type="protein sequence ID" value="TXL70447.1"/>
    <property type="molecule type" value="Genomic_DNA"/>
</dbReference>
<dbReference type="AlphaFoldDB" id="A0A5C8P9K0"/>
<dbReference type="Gene3D" id="2.40.10.120">
    <property type="match status" value="1"/>
</dbReference>
<evidence type="ECO:0000313" key="3">
    <source>
        <dbReference type="Proteomes" id="UP000321638"/>
    </source>
</evidence>
<dbReference type="SUPFAM" id="SSF50494">
    <property type="entry name" value="Trypsin-like serine proteases"/>
    <property type="match status" value="1"/>
</dbReference>
<evidence type="ECO:0000256" key="1">
    <source>
        <dbReference type="SAM" id="MobiDB-lite"/>
    </source>
</evidence>
<dbReference type="Pfam" id="PF13365">
    <property type="entry name" value="Trypsin_2"/>
    <property type="match status" value="1"/>
</dbReference>
<feature type="region of interest" description="Disordered" evidence="1">
    <location>
        <begin position="30"/>
        <end position="85"/>
    </location>
</feature>
<keyword evidence="3" id="KW-1185">Reference proteome</keyword>
<organism evidence="2 3">
    <name type="scientific">Vineibacter terrae</name>
    <dbReference type="NCBI Taxonomy" id="2586908"/>
    <lineage>
        <taxon>Bacteria</taxon>
        <taxon>Pseudomonadati</taxon>
        <taxon>Pseudomonadota</taxon>
        <taxon>Alphaproteobacteria</taxon>
        <taxon>Hyphomicrobiales</taxon>
        <taxon>Vineibacter</taxon>
    </lineage>
</organism>
<feature type="compositionally biased region" description="Pro residues" evidence="1">
    <location>
        <begin position="32"/>
        <end position="70"/>
    </location>
</feature>
<sequence>MRAFLVWLVIVGVLAAIYAVIPQHVREQGRRPLPPELTKPLPPDWKRPGPPMPSAPPAVTPERPLPPPVRRNPSAETPAPPLRGQDFVLTVNSDGPRATDGLGTAFALDPAGLWLTAAHVVDDCKAVFVLHGRDWRAASAVRMHPSADVALIRAATTGPAIALAATTTPALGADAYHVGYPQSRPAQVHTRYIGRARIERPERGMPPEPGHVWVEVARAPEFAGSLGGLSGGPAFDSAGRVIGVTILESPRRGRVTTAPVERIRDLLARGGVESRPGPGVPGFTPTSFGAEGDTLRAAGTVTHVFCSWRGNTVPRRR</sequence>
<gene>
    <name evidence="2" type="ORF">FHP25_34550</name>
</gene>
<evidence type="ECO:0000313" key="2">
    <source>
        <dbReference type="EMBL" id="TXL70447.1"/>
    </source>
</evidence>
<dbReference type="RefSeq" id="WP_147851564.1">
    <property type="nucleotide sequence ID" value="NZ_VDUZ01000059.1"/>
</dbReference>